<dbReference type="AlphaFoldDB" id="A0A7T7CFM3"/>
<evidence type="ECO:0000256" key="1">
    <source>
        <dbReference type="ARBA" id="ARBA00007789"/>
    </source>
</evidence>
<evidence type="ECO:0000259" key="2">
    <source>
        <dbReference type="Pfam" id="PF00296"/>
    </source>
</evidence>
<dbReference type="InterPro" id="IPR036661">
    <property type="entry name" value="Luciferase-like_sf"/>
</dbReference>
<dbReference type="EMBL" id="CP054706">
    <property type="protein sequence ID" value="QQK80144.1"/>
    <property type="molecule type" value="Genomic_DNA"/>
</dbReference>
<dbReference type="GO" id="GO:0005829">
    <property type="term" value="C:cytosol"/>
    <property type="evidence" value="ECO:0007669"/>
    <property type="project" value="TreeGrafter"/>
</dbReference>
<comment type="similarity">
    <text evidence="1">To bacterial alkanal monooxygenase alpha and beta chains.</text>
</comment>
<name>A0A7T7CFM3_9BACI</name>
<keyword evidence="4" id="KW-1185">Reference proteome</keyword>
<dbReference type="Proteomes" id="UP000595349">
    <property type="component" value="Chromosome"/>
</dbReference>
<reference evidence="3 4" key="1">
    <citation type="submission" date="2020-06" db="EMBL/GenBank/DDBJ databases">
        <title>Genomic analysis of Salicibibacter sp. NKC21-4.</title>
        <authorList>
            <person name="Oh Y.J."/>
        </authorList>
    </citation>
    <scope>NUCLEOTIDE SEQUENCE [LARGE SCALE GENOMIC DNA]</scope>
    <source>
        <strain evidence="3 4">NKC21-4</strain>
    </source>
</reference>
<feature type="domain" description="Luciferase-like" evidence="2">
    <location>
        <begin position="1"/>
        <end position="293"/>
    </location>
</feature>
<sequence>MKISILDQSPISSNQTAEEALNESMELAQMGERLGYERFWMTEHHDLPGLACSAPEVVLSYIGAKTDAIRLGTGAVLLPHYKPYKIAEIHHQLATLFPDRIDLGIGRAPGGSAEVTNALNDNFLQNVYKMPELVGELLAYLKDQVPKVSASPIPSASPTPWMLGTSEKSAVFAGEFGLSYVFGQFMSDEDGQEIAQQYVDAFTPGKQAQTPQIIVTISAICAETTAKAEEIALSPLIWQLQKEKGNEGHGIPSIQEAKNYPLTDKERERLESMKQRMIIGDPQETWAQMQEIQAKCQADEIMIMTSPYSPEDRVRSYEYIAGEVFKR</sequence>
<dbReference type="PANTHER" id="PTHR30137:SF20">
    <property type="entry name" value="N-ACETYL-S-ALKYLCYSTEINE MONOOXYGENASE"/>
    <property type="match status" value="1"/>
</dbReference>
<organism evidence="3 4">
    <name type="scientific">Salicibibacter cibi</name>
    <dbReference type="NCBI Taxonomy" id="2743001"/>
    <lineage>
        <taxon>Bacteria</taxon>
        <taxon>Bacillati</taxon>
        <taxon>Bacillota</taxon>
        <taxon>Bacilli</taxon>
        <taxon>Bacillales</taxon>
        <taxon>Bacillaceae</taxon>
        <taxon>Salicibibacter</taxon>
    </lineage>
</organism>
<dbReference type="Pfam" id="PF00296">
    <property type="entry name" value="Bac_luciferase"/>
    <property type="match status" value="1"/>
</dbReference>
<protein>
    <submittedName>
        <fullName evidence="3">LLM class flavin-dependent oxidoreductase</fullName>
    </submittedName>
</protein>
<dbReference type="NCBIfam" id="TIGR03558">
    <property type="entry name" value="oxido_grp_1"/>
    <property type="match status" value="1"/>
</dbReference>
<dbReference type="CDD" id="cd00347">
    <property type="entry name" value="Flavin_utilizing_monoxygenases"/>
    <property type="match status" value="2"/>
</dbReference>
<dbReference type="InterPro" id="IPR019949">
    <property type="entry name" value="CmoO-like"/>
</dbReference>
<evidence type="ECO:0000313" key="3">
    <source>
        <dbReference type="EMBL" id="QQK80144.1"/>
    </source>
</evidence>
<dbReference type="SUPFAM" id="SSF51679">
    <property type="entry name" value="Bacterial luciferase-like"/>
    <property type="match status" value="1"/>
</dbReference>
<dbReference type="KEGG" id="scib:HUG20_09755"/>
<dbReference type="PANTHER" id="PTHR30137">
    <property type="entry name" value="LUCIFERASE-LIKE MONOOXYGENASE"/>
    <property type="match status" value="1"/>
</dbReference>
<dbReference type="Gene3D" id="3.20.20.30">
    <property type="entry name" value="Luciferase-like domain"/>
    <property type="match status" value="1"/>
</dbReference>
<gene>
    <name evidence="3" type="ORF">HUG20_09755</name>
</gene>
<dbReference type="InterPro" id="IPR011251">
    <property type="entry name" value="Luciferase-like_dom"/>
</dbReference>
<dbReference type="RefSeq" id="WP_200090317.1">
    <property type="nucleotide sequence ID" value="NZ_CP054706.1"/>
</dbReference>
<accession>A0A7T7CFM3</accession>
<dbReference type="GO" id="GO:0016705">
    <property type="term" value="F:oxidoreductase activity, acting on paired donors, with incorporation or reduction of molecular oxygen"/>
    <property type="evidence" value="ECO:0007669"/>
    <property type="project" value="InterPro"/>
</dbReference>
<evidence type="ECO:0000313" key="4">
    <source>
        <dbReference type="Proteomes" id="UP000595349"/>
    </source>
</evidence>
<dbReference type="InterPro" id="IPR050766">
    <property type="entry name" value="Bact_Lucif_Oxidored"/>
</dbReference>
<proteinExistence type="predicted"/>